<evidence type="ECO:0000313" key="6">
    <source>
        <dbReference type="Proteomes" id="UP000730482"/>
    </source>
</evidence>
<dbReference type="PANTHER" id="PTHR33154:SF15">
    <property type="entry name" value="REGULATORY PROTEIN ARSR"/>
    <property type="match status" value="1"/>
</dbReference>
<dbReference type="SMART" id="SM00418">
    <property type="entry name" value="HTH_ARSR"/>
    <property type="match status" value="1"/>
</dbReference>
<dbReference type="InterPro" id="IPR001845">
    <property type="entry name" value="HTH_ArsR_DNA-bd_dom"/>
</dbReference>
<dbReference type="Gene3D" id="1.10.10.10">
    <property type="entry name" value="Winged helix-like DNA-binding domain superfamily/Winged helix DNA-binding domain"/>
    <property type="match status" value="1"/>
</dbReference>
<feature type="domain" description="HTH arsR-type" evidence="4">
    <location>
        <begin position="13"/>
        <end position="161"/>
    </location>
</feature>
<organism evidence="5 6">
    <name type="scientific">Catenulispora pinistramenti</name>
    <dbReference type="NCBI Taxonomy" id="2705254"/>
    <lineage>
        <taxon>Bacteria</taxon>
        <taxon>Bacillati</taxon>
        <taxon>Actinomycetota</taxon>
        <taxon>Actinomycetes</taxon>
        <taxon>Catenulisporales</taxon>
        <taxon>Catenulisporaceae</taxon>
        <taxon>Catenulispora</taxon>
    </lineage>
</organism>
<dbReference type="SUPFAM" id="SSF46785">
    <property type="entry name" value="Winged helix' DNA-binding domain"/>
    <property type="match status" value="1"/>
</dbReference>
<dbReference type="Pfam" id="PF12840">
    <property type="entry name" value="HTH_20"/>
    <property type="match status" value="1"/>
</dbReference>
<dbReference type="InterPro" id="IPR051081">
    <property type="entry name" value="HTH_MetalResp_TranReg"/>
</dbReference>
<dbReference type="InterPro" id="IPR036388">
    <property type="entry name" value="WH-like_DNA-bd_sf"/>
</dbReference>
<comment type="caution">
    <text evidence="5">The sequence shown here is derived from an EMBL/GenBank/DDBJ whole genome shotgun (WGS) entry which is preliminary data.</text>
</comment>
<evidence type="ECO:0000313" key="5">
    <source>
        <dbReference type="EMBL" id="MBS2551963.1"/>
    </source>
</evidence>
<proteinExistence type="predicted"/>
<dbReference type="Proteomes" id="UP000730482">
    <property type="component" value="Unassembled WGS sequence"/>
</dbReference>
<keyword evidence="6" id="KW-1185">Reference proteome</keyword>
<keyword evidence="2" id="KW-0238">DNA-binding</keyword>
<keyword evidence="3" id="KW-0804">Transcription</keyword>
<accession>A0ABS5L0Y3</accession>
<dbReference type="InterPro" id="IPR011991">
    <property type="entry name" value="ArsR-like_HTH"/>
</dbReference>
<gene>
    <name evidence="5" type="ORF">KGQ19_34375</name>
</gene>
<protein>
    <submittedName>
        <fullName evidence="5">Winged helix-turn-helix transcriptional regulator</fullName>
    </submittedName>
</protein>
<sequence>MADDSPRKISDTRVLAALTHPLRRQILDVLEADGPATVGMLAERTGEAVGNVSHHVRVLADARLVEDVPELARDRRERWWRATSAEVLWARADFEGSPADAAVADAAGSLMLERQLAAARSWPARRAGYSPQWREVGSLSTEAWLRLSPEEAREFGAQLMALLDTWSHRAVPDDSQDRDSVLVFAHVVPTAP</sequence>
<reference evidence="5 6" key="1">
    <citation type="submission" date="2020-02" db="EMBL/GenBank/DDBJ databases">
        <title>Acidophilic actinobacteria isolated from forest soil.</title>
        <authorList>
            <person name="Golinska P."/>
        </authorList>
    </citation>
    <scope>NUCLEOTIDE SEQUENCE [LARGE SCALE GENOMIC DNA]</scope>
    <source>
        <strain evidence="5 6">NL8</strain>
    </source>
</reference>
<dbReference type="RefSeq" id="WP_212017102.1">
    <property type="nucleotide sequence ID" value="NZ_JAAFYZ010000164.1"/>
</dbReference>
<name>A0ABS5L0Y3_9ACTN</name>
<dbReference type="CDD" id="cd00090">
    <property type="entry name" value="HTH_ARSR"/>
    <property type="match status" value="1"/>
</dbReference>
<keyword evidence="1" id="KW-0805">Transcription regulation</keyword>
<dbReference type="InterPro" id="IPR036390">
    <property type="entry name" value="WH_DNA-bd_sf"/>
</dbReference>
<evidence type="ECO:0000256" key="1">
    <source>
        <dbReference type="ARBA" id="ARBA00023015"/>
    </source>
</evidence>
<dbReference type="EMBL" id="JAAFYZ010000164">
    <property type="protein sequence ID" value="MBS2551963.1"/>
    <property type="molecule type" value="Genomic_DNA"/>
</dbReference>
<evidence type="ECO:0000256" key="3">
    <source>
        <dbReference type="ARBA" id="ARBA00023163"/>
    </source>
</evidence>
<dbReference type="PANTHER" id="PTHR33154">
    <property type="entry name" value="TRANSCRIPTIONAL REGULATOR, ARSR FAMILY"/>
    <property type="match status" value="1"/>
</dbReference>
<evidence type="ECO:0000256" key="2">
    <source>
        <dbReference type="ARBA" id="ARBA00023125"/>
    </source>
</evidence>
<evidence type="ECO:0000259" key="4">
    <source>
        <dbReference type="SMART" id="SM00418"/>
    </source>
</evidence>